<reference evidence="2" key="1">
    <citation type="submission" date="2016-10" db="EMBL/GenBank/DDBJ databases">
        <authorList>
            <person name="Varghese N."/>
            <person name="Submissions S."/>
        </authorList>
    </citation>
    <scope>NUCLEOTIDE SEQUENCE [LARGE SCALE GENOMIC DNA]</scope>
    <source>
        <strain evidence="2">CGMCC 1.10118</strain>
    </source>
</reference>
<proteinExistence type="predicted"/>
<keyword evidence="2" id="KW-1185">Reference proteome</keyword>
<gene>
    <name evidence="1" type="ORF">SAMN04487946_11947</name>
</gene>
<dbReference type="AlphaFoldDB" id="A0A1H3KGN6"/>
<dbReference type="RefSeq" id="WP_175454695.1">
    <property type="nucleotide sequence ID" value="NZ_FNPB01000019.1"/>
</dbReference>
<dbReference type="Proteomes" id="UP000199170">
    <property type="component" value="Unassembled WGS sequence"/>
</dbReference>
<protein>
    <submittedName>
        <fullName evidence="1">Uncharacterized protein</fullName>
    </submittedName>
</protein>
<dbReference type="STRING" id="660517.SAMN04487946_11947"/>
<sequence length="53" mass="5815">MTLLPYHARVADTVASLVSIDLDIEDDRDAWHAARSRAEISTLNALPDPQVAL</sequence>
<evidence type="ECO:0000313" key="1">
    <source>
        <dbReference type="EMBL" id="SDY51293.1"/>
    </source>
</evidence>
<accession>A0A1H3KGN6</accession>
<name>A0A1H3KGN6_9EURY</name>
<dbReference type="EMBL" id="FNPB01000019">
    <property type="protein sequence ID" value="SDY51293.1"/>
    <property type="molecule type" value="Genomic_DNA"/>
</dbReference>
<organism evidence="1 2">
    <name type="scientific">Halobellus clavatus</name>
    <dbReference type="NCBI Taxonomy" id="660517"/>
    <lineage>
        <taxon>Archaea</taxon>
        <taxon>Methanobacteriati</taxon>
        <taxon>Methanobacteriota</taxon>
        <taxon>Stenosarchaea group</taxon>
        <taxon>Halobacteria</taxon>
        <taxon>Halobacteriales</taxon>
        <taxon>Haloferacaceae</taxon>
        <taxon>Halobellus</taxon>
    </lineage>
</organism>
<evidence type="ECO:0000313" key="2">
    <source>
        <dbReference type="Proteomes" id="UP000199170"/>
    </source>
</evidence>